<evidence type="ECO:0000313" key="1">
    <source>
        <dbReference type="EMBL" id="NZA39538.1"/>
    </source>
</evidence>
<dbReference type="Proteomes" id="UP000586254">
    <property type="component" value="Unassembled WGS sequence"/>
</dbReference>
<evidence type="ECO:0000313" key="2">
    <source>
        <dbReference type="Proteomes" id="UP000586254"/>
    </source>
</evidence>
<reference evidence="1 2" key="1">
    <citation type="submission" date="2020-07" db="EMBL/GenBank/DDBJ databases">
        <title>Organ Donor 1.</title>
        <authorList>
            <person name="Marsh A.J."/>
            <person name="Azcarate-Peril M.A."/>
        </authorList>
    </citation>
    <scope>NUCLEOTIDE SEQUENCE [LARGE SCALE GENOMIC DNA]</scope>
    <source>
        <strain evidence="1 2">AMC0717</strain>
    </source>
</reference>
<dbReference type="Pfam" id="PF16807">
    <property type="entry name" value="Phage_tail_terminator_4"/>
    <property type="match status" value="1"/>
</dbReference>
<protein>
    <submittedName>
        <fullName evidence="1">DUF5072 family protein</fullName>
    </submittedName>
</protein>
<dbReference type="EMBL" id="JACCKS010000021">
    <property type="protein sequence ID" value="NZA39538.1"/>
    <property type="molecule type" value="Genomic_DNA"/>
</dbReference>
<gene>
    <name evidence="1" type="ORF">H0N91_15730</name>
</gene>
<proteinExistence type="predicted"/>
<dbReference type="RefSeq" id="WP_090410837.1">
    <property type="nucleotide sequence ID" value="NZ_FOWI01000001.1"/>
</dbReference>
<organism evidence="1 2">
    <name type="scientific">Eubacterium callanderi</name>
    <dbReference type="NCBI Taxonomy" id="53442"/>
    <lineage>
        <taxon>Bacteria</taxon>
        <taxon>Bacillati</taxon>
        <taxon>Bacillota</taxon>
        <taxon>Clostridia</taxon>
        <taxon>Eubacteriales</taxon>
        <taxon>Eubacteriaceae</taxon>
        <taxon>Eubacterium</taxon>
    </lineage>
</organism>
<name>A0A1I5G8T6_9FIRM</name>
<dbReference type="Gene3D" id="3.30.2000.30">
    <property type="match status" value="1"/>
</dbReference>
<accession>A0A1I5G8T6</accession>
<comment type="caution">
    <text evidence="1">The sequence shown here is derived from an EMBL/GenBank/DDBJ whole genome shotgun (WGS) entry which is preliminary data.</text>
</comment>
<dbReference type="InterPro" id="IPR053745">
    <property type="entry name" value="Viral_Tail_Comp_sf"/>
</dbReference>
<sequence>MLKKLSIVELHAAIQNKVEQKTGLRCYDEVPEDEPAPFYFAEIISKRPENTKTMWCEVFTVHIHVIAEKTKGSVAVYELIKKLEEAMTEYIQLPDYVDLLMQTEQGMQNLKTDDTGERHAIMAYEFKVCYGFRTKV</sequence>
<dbReference type="AlphaFoldDB" id="A0A1I5G8T6"/>